<organism evidence="1 2">
    <name type="scientific">Suipraeoptans intestinalis</name>
    <dbReference type="NCBI Taxonomy" id="2606628"/>
    <lineage>
        <taxon>Bacteria</taxon>
        <taxon>Bacillati</taxon>
        <taxon>Bacillota</taxon>
        <taxon>Clostridia</taxon>
        <taxon>Lachnospirales</taxon>
        <taxon>Lachnospiraceae</taxon>
        <taxon>Suipraeoptans</taxon>
    </lineage>
</organism>
<evidence type="ECO:0008006" key="3">
    <source>
        <dbReference type="Google" id="ProtNLM"/>
    </source>
</evidence>
<name>A0A6N7V0F6_9FIRM</name>
<evidence type="ECO:0000313" key="2">
    <source>
        <dbReference type="Proteomes" id="UP000434409"/>
    </source>
</evidence>
<keyword evidence="2" id="KW-1185">Reference proteome</keyword>
<protein>
    <recommendedName>
        <fullName evidence="3">DUF4116 domain-containing protein</fullName>
    </recommendedName>
</protein>
<dbReference type="EMBL" id="VULY01000018">
    <property type="protein sequence ID" value="MSR94095.1"/>
    <property type="molecule type" value="Genomic_DNA"/>
</dbReference>
<evidence type="ECO:0000313" key="1">
    <source>
        <dbReference type="EMBL" id="MSR94095.1"/>
    </source>
</evidence>
<dbReference type="AlphaFoldDB" id="A0A6N7V0F6"/>
<sequence length="452" mass="54263">MSKEREKVTCKTELEFITEVAEDCVANLKDKDREYLIKNPYAIDYHFSYCLYIRNHYIHNRDFSEVNFWAEPDHLSSEIIRTVFAKLIPEYDYDNAFVEHLFDDKRFIQLRQEYKNIYDEYPAALVEEYKAQISLEPVTPLSELRSAEEIDIDKELEIHKRNHEKNRELAEKLLRVLAEKVWRIDNLKSIAEESGIDFDNLTPKIEELQKILFEDREFIPIEVCLLPYKKAIGQKRYIEYRRRLSKLLDEHPRLMEKLDLSYFNDRVLAKVVLKYRWPLGLLPQYQDDEVMVKYSLSHSGEAIEHASKRFQTDREWVKFAIEHSADGTIMYLDCMKPYRKDKELVYLACKVARWNFVYVDKSYRDDFELAKLCMEQIGDPNTIYDYMSARLRGNKELAMLDLQEDFPHTEYYSSKLKNDDEIAAELYRLHGADSWAWYHMSKRLKKKYQIEN</sequence>
<gene>
    <name evidence="1" type="ORF">FYJ34_07445</name>
</gene>
<dbReference type="RefSeq" id="WP_154477488.1">
    <property type="nucleotide sequence ID" value="NZ_VULY01000018.1"/>
</dbReference>
<accession>A0A6N7V0F6</accession>
<comment type="caution">
    <text evidence="1">The sequence shown here is derived from an EMBL/GenBank/DDBJ whole genome shotgun (WGS) entry which is preliminary data.</text>
</comment>
<reference evidence="1 2" key="1">
    <citation type="submission" date="2019-08" db="EMBL/GenBank/DDBJ databases">
        <title>In-depth cultivation of the pig gut microbiome towards novel bacterial diversity and tailored functional studies.</title>
        <authorList>
            <person name="Wylensek D."/>
            <person name="Hitch T.C.A."/>
            <person name="Clavel T."/>
        </authorList>
    </citation>
    <scope>NUCLEOTIDE SEQUENCE [LARGE SCALE GENOMIC DNA]</scope>
    <source>
        <strain evidence="1 2">68-1-5</strain>
    </source>
</reference>
<proteinExistence type="predicted"/>
<dbReference type="Proteomes" id="UP000434409">
    <property type="component" value="Unassembled WGS sequence"/>
</dbReference>